<accession>A0A6S9WMY0</accession>
<dbReference type="PROSITE" id="PS50968">
    <property type="entry name" value="BIOTINYL_LIPOYL"/>
    <property type="match status" value="1"/>
</dbReference>
<sequence length="131" mass="14016">MLLALARCGIRRAGSARQFANVSRGCVMPSLLPLLSRRLLRCSAAARVETLDTPFLSDSVPLAEGILGTVEELHLEVGSAVKEDDVIAVIDMAKVSLDVKASKSGVVAEVLVNVGEEVKEASPLYRLEEKE</sequence>
<reference evidence="2" key="1">
    <citation type="submission" date="2021-01" db="EMBL/GenBank/DDBJ databases">
        <authorList>
            <person name="Corre E."/>
            <person name="Pelletier E."/>
            <person name="Niang G."/>
            <person name="Scheremetjew M."/>
            <person name="Finn R."/>
            <person name="Kale V."/>
            <person name="Holt S."/>
            <person name="Cochrane G."/>
            <person name="Meng A."/>
            <person name="Brown T."/>
            <person name="Cohen L."/>
        </authorList>
    </citation>
    <scope>NUCLEOTIDE SEQUENCE</scope>
    <source>
        <strain evidence="2">CCMP645</strain>
    </source>
</reference>
<dbReference type="AlphaFoldDB" id="A0A6S9WMY0"/>
<dbReference type="Gene3D" id="2.40.50.100">
    <property type="match status" value="1"/>
</dbReference>
<gene>
    <name evidence="2" type="ORF">PCAR00345_LOCUS19093</name>
    <name evidence="3" type="ORF">PCAR00345_LOCUS19094</name>
</gene>
<dbReference type="InterPro" id="IPR000089">
    <property type="entry name" value="Biotin_lipoyl"/>
</dbReference>
<name>A0A6S9WMY0_CHRCT</name>
<protein>
    <recommendedName>
        <fullName evidence="1">Lipoyl-binding domain-containing protein</fullName>
    </recommendedName>
</protein>
<dbReference type="InterPro" id="IPR011053">
    <property type="entry name" value="Single_hybrid_motif"/>
</dbReference>
<evidence type="ECO:0000313" key="2">
    <source>
        <dbReference type="EMBL" id="CAE0766481.1"/>
    </source>
</evidence>
<organism evidence="2">
    <name type="scientific">Chrysotila carterae</name>
    <name type="common">Marine alga</name>
    <name type="synonym">Syracosphaera carterae</name>
    <dbReference type="NCBI Taxonomy" id="13221"/>
    <lineage>
        <taxon>Eukaryota</taxon>
        <taxon>Haptista</taxon>
        <taxon>Haptophyta</taxon>
        <taxon>Prymnesiophyceae</taxon>
        <taxon>Isochrysidales</taxon>
        <taxon>Isochrysidaceae</taxon>
        <taxon>Chrysotila</taxon>
    </lineage>
</organism>
<dbReference type="SUPFAM" id="SSF51230">
    <property type="entry name" value="Single hybrid motif"/>
    <property type="match status" value="1"/>
</dbReference>
<evidence type="ECO:0000259" key="1">
    <source>
        <dbReference type="PROSITE" id="PS50968"/>
    </source>
</evidence>
<feature type="domain" description="Lipoyl-binding" evidence="1">
    <location>
        <begin position="48"/>
        <end position="128"/>
    </location>
</feature>
<dbReference type="EMBL" id="HBIZ01029978">
    <property type="protein sequence ID" value="CAE0766481.1"/>
    <property type="molecule type" value="Transcribed_RNA"/>
</dbReference>
<evidence type="ECO:0000313" key="3">
    <source>
        <dbReference type="EMBL" id="CAE0766482.1"/>
    </source>
</evidence>
<dbReference type="EMBL" id="HBIZ01029979">
    <property type="protein sequence ID" value="CAE0766482.1"/>
    <property type="molecule type" value="Transcribed_RNA"/>
</dbReference>
<proteinExistence type="predicted"/>
<dbReference type="Pfam" id="PF00364">
    <property type="entry name" value="Biotin_lipoyl"/>
    <property type="match status" value="1"/>
</dbReference>